<dbReference type="RefSeq" id="WP_371842167.1">
    <property type="nucleotide sequence ID" value="NZ_JBGMEL010000001.1"/>
</dbReference>
<keyword evidence="2" id="KW-1185">Reference proteome</keyword>
<name>A0ABV4NHV4_9GAMM</name>
<sequence length="59" mass="6461">MSKSFLMVYESEISGELLAEFPGEEGDCKIIKSEKEFLRNVNTEILGGLVNNVPAPSSL</sequence>
<dbReference type="Proteomes" id="UP001569414">
    <property type="component" value="Unassembled WGS sequence"/>
</dbReference>
<protein>
    <submittedName>
        <fullName evidence="1">Uncharacterized protein</fullName>
    </submittedName>
</protein>
<gene>
    <name evidence="1" type="ORF">ACCI51_00130</name>
</gene>
<accession>A0ABV4NHV4</accession>
<organism evidence="1 2">
    <name type="scientific">Microbulbifer echini</name>
    <dbReference type="NCBI Taxonomy" id="1529067"/>
    <lineage>
        <taxon>Bacteria</taxon>
        <taxon>Pseudomonadati</taxon>
        <taxon>Pseudomonadota</taxon>
        <taxon>Gammaproteobacteria</taxon>
        <taxon>Cellvibrionales</taxon>
        <taxon>Microbulbiferaceae</taxon>
        <taxon>Microbulbifer</taxon>
    </lineage>
</organism>
<comment type="caution">
    <text evidence="1">The sequence shown here is derived from an EMBL/GenBank/DDBJ whole genome shotgun (WGS) entry which is preliminary data.</text>
</comment>
<evidence type="ECO:0000313" key="1">
    <source>
        <dbReference type="EMBL" id="MFA0788933.1"/>
    </source>
</evidence>
<reference evidence="1 2" key="1">
    <citation type="submission" date="2024-08" db="EMBL/GenBank/DDBJ databases">
        <authorList>
            <person name="Ishaq N."/>
        </authorList>
    </citation>
    <scope>NUCLEOTIDE SEQUENCE [LARGE SCALE GENOMIC DNA]</scope>
    <source>
        <strain evidence="1 2">JCM 30400</strain>
    </source>
</reference>
<evidence type="ECO:0000313" key="2">
    <source>
        <dbReference type="Proteomes" id="UP001569414"/>
    </source>
</evidence>
<dbReference type="EMBL" id="JBGMEL010000001">
    <property type="protein sequence ID" value="MFA0788933.1"/>
    <property type="molecule type" value="Genomic_DNA"/>
</dbReference>
<proteinExistence type="predicted"/>